<organism evidence="1 2">
    <name type="scientific">Colletotrichum chlorophyti</name>
    <dbReference type="NCBI Taxonomy" id="708187"/>
    <lineage>
        <taxon>Eukaryota</taxon>
        <taxon>Fungi</taxon>
        <taxon>Dikarya</taxon>
        <taxon>Ascomycota</taxon>
        <taxon>Pezizomycotina</taxon>
        <taxon>Sordariomycetes</taxon>
        <taxon>Hypocreomycetidae</taxon>
        <taxon>Glomerellales</taxon>
        <taxon>Glomerellaceae</taxon>
        <taxon>Colletotrichum</taxon>
    </lineage>
</organism>
<reference evidence="1 2" key="1">
    <citation type="submission" date="2016-11" db="EMBL/GenBank/DDBJ databases">
        <title>Draft Genome Assembly of Colletotrichum chlorophyti a pathogen of herbaceous plants.</title>
        <authorList>
            <person name="Gan P."/>
            <person name="Narusaka M."/>
            <person name="Tsushima A."/>
            <person name="Narusaka Y."/>
            <person name="Takano Y."/>
            <person name="Shirasu K."/>
        </authorList>
    </citation>
    <scope>NUCLEOTIDE SEQUENCE [LARGE SCALE GENOMIC DNA]</scope>
    <source>
        <strain evidence="1 2">NTL11</strain>
    </source>
</reference>
<dbReference type="OrthoDB" id="5275938at2759"/>
<dbReference type="EMBL" id="MPGH01000011">
    <property type="protein sequence ID" value="OLN97164.1"/>
    <property type="molecule type" value="Genomic_DNA"/>
</dbReference>
<gene>
    <name evidence="1" type="ORF">CCHL11_02201</name>
</gene>
<evidence type="ECO:0000313" key="1">
    <source>
        <dbReference type="EMBL" id="OLN97164.1"/>
    </source>
</evidence>
<dbReference type="AlphaFoldDB" id="A0A1Q8S6T4"/>
<protein>
    <recommendedName>
        <fullName evidence="3">Nuclear pore protein</fullName>
    </recommendedName>
</protein>
<name>A0A1Q8S6T4_9PEZI</name>
<sequence>MTFQKELAFRPAVAADTDDFDTDIESEWIRTPSECTLADEDELQIDPSGDLLLQVGSDPFSGESKSIRVCCHTLRRASPFWKRTLFETSAENKLSDAEWWGWTPSLFACQHDKIDGLLILLNIIHSEFHLVPREPSLTEIYQTLCLASLYEMEHVLQPWIRRWNEVIRTAEASRSGHDLGKLACIAWALGDERLFSRTIVKISLTSVIDKQGHVTTADGVCLDDYIFDCLGSPAISDCIRSLRNRLAMELPSHLNRLINQLIDGRWLCAGISGIPVTRDKKCDYIVLGSVFAGLIYVRGTRTTEIAISEGESVSDLLKSLKRVLSYMTCFEKHPDCNPAGRIAEAMRETIDEVDLSLNTDCLQRMRKQRRKIGLEATEDVTSDG</sequence>
<evidence type="ECO:0000313" key="2">
    <source>
        <dbReference type="Proteomes" id="UP000186583"/>
    </source>
</evidence>
<dbReference type="Proteomes" id="UP000186583">
    <property type="component" value="Unassembled WGS sequence"/>
</dbReference>
<keyword evidence="2" id="KW-1185">Reference proteome</keyword>
<proteinExistence type="predicted"/>
<dbReference type="STRING" id="708187.A0A1Q8S6T4"/>
<comment type="caution">
    <text evidence="1">The sequence shown here is derived from an EMBL/GenBank/DDBJ whole genome shotgun (WGS) entry which is preliminary data.</text>
</comment>
<evidence type="ECO:0008006" key="3">
    <source>
        <dbReference type="Google" id="ProtNLM"/>
    </source>
</evidence>
<accession>A0A1Q8S6T4</accession>